<evidence type="ECO:0000313" key="1">
    <source>
        <dbReference type="EMBL" id="WEF52526.1"/>
    </source>
</evidence>
<organism evidence="1 2">
    <name type="scientific">Afipia carboxydohydrogena</name>
    <name type="common">Pseudomonas carboxydohydrogena</name>
    <dbReference type="NCBI Taxonomy" id="290"/>
    <lineage>
        <taxon>Bacteria</taxon>
        <taxon>Pseudomonadati</taxon>
        <taxon>Pseudomonadota</taxon>
        <taxon>Alphaproteobacteria</taxon>
        <taxon>Hyphomicrobiales</taxon>
        <taxon>Nitrobacteraceae</taxon>
        <taxon>Afipia</taxon>
    </lineage>
</organism>
<dbReference type="EMBL" id="CP113162">
    <property type="protein sequence ID" value="WEF52526.1"/>
    <property type="molecule type" value="Genomic_DNA"/>
</dbReference>
<evidence type="ECO:0000313" key="2">
    <source>
        <dbReference type="Proteomes" id="UP001213907"/>
    </source>
</evidence>
<keyword evidence="2" id="KW-1185">Reference proteome</keyword>
<protein>
    <submittedName>
        <fullName evidence="1">Uncharacterized protein</fullName>
    </submittedName>
</protein>
<accession>A0ABY8BSE5</accession>
<dbReference type="RefSeq" id="WP_275248067.1">
    <property type="nucleotide sequence ID" value="NZ_BAABDX010000001.1"/>
</dbReference>
<reference evidence="1 2" key="1">
    <citation type="submission" date="2022-11" db="EMBL/GenBank/DDBJ databases">
        <authorList>
            <person name="Siebert D."/>
            <person name="Busche T."/>
            <person name="Saydam E."/>
            <person name="Kalinowski J."/>
            <person name="Ruckert C."/>
            <person name="Blombach B."/>
        </authorList>
    </citation>
    <scope>NUCLEOTIDE SEQUENCE [LARGE SCALE GENOMIC DNA]</scope>
    <source>
        <strain evidence="1 2">DSM 1083</strain>
    </source>
</reference>
<gene>
    <name evidence="1" type="ORF">AFIC_001017</name>
</gene>
<sequence>MTAPGRIACCVPFCRRTCRNDGGFAEWICGKHWAAVSKTTKRRRRLADRAKARAFRRSDQQYLEQGGLTESQLNRALAAGELSRALWRRCKREATERAMGI</sequence>
<proteinExistence type="predicted"/>
<dbReference type="Proteomes" id="UP001213907">
    <property type="component" value="Chromosome"/>
</dbReference>
<name>A0ABY8BSE5_AFICR</name>